<dbReference type="OrthoDB" id="447275at2759"/>
<comment type="caution">
    <text evidence="2">The sequence shown here is derived from an EMBL/GenBank/DDBJ whole genome shotgun (WGS) entry which is preliminary data.</text>
</comment>
<accession>A0A9P1CXD8</accession>
<organism evidence="2">
    <name type="scientific">Cladocopium goreaui</name>
    <dbReference type="NCBI Taxonomy" id="2562237"/>
    <lineage>
        <taxon>Eukaryota</taxon>
        <taxon>Sar</taxon>
        <taxon>Alveolata</taxon>
        <taxon>Dinophyceae</taxon>
        <taxon>Suessiales</taxon>
        <taxon>Symbiodiniaceae</taxon>
        <taxon>Cladocopium</taxon>
    </lineage>
</organism>
<evidence type="ECO:0000313" key="2">
    <source>
        <dbReference type="EMBL" id="CAI3999136.1"/>
    </source>
</evidence>
<feature type="region of interest" description="Disordered" evidence="1">
    <location>
        <begin position="271"/>
        <end position="337"/>
    </location>
</feature>
<gene>
    <name evidence="2" type="ORF">C1SCF055_LOCUS25378</name>
</gene>
<protein>
    <submittedName>
        <fullName evidence="2">Uncharacterized protein</fullName>
    </submittedName>
</protein>
<dbReference type="EMBL" id="CAMXCT020002589">
    <property type="protein sequence ID" value="CAL1152511.1"/>
    <property type="molecule type" value="Genomic_DNA"/>
</dbReference>
<name>A0A9P1CXD8_9DINO</name>
<evidence type="ECO:0000256" key="1">
    <source>
        <dbReference type="SAM" id="MobiDB-lite"/>
    </source>
</evidence>
<keyword evidence="4" id="KW-1185">Reference proteome</keyword>
<feature type="compositionally biased region" description="Low complexity" evidence="1">
    <location>
        <begin position="294"/>
        <end position="309"/>
    </location>
</feature>
<feature type="compositionally biased region" description="Basic residues" evidence="1">
    <location>
        <begin position="276"/>
        <end position="293"/>
    </location>
</feature>
<dbReference type="Proteomes" id="UP001152797">
    <property type="component" value="Unassembled WGS sequence"/>
</dbReference>
<sequence length="337" mass="38268">MWMPSFDATGMPTFVNPMQMVPMAWNQGQEEEQLAEKLPAGDKTADRDVRRLGSFFGIDQQTLERLDEFLERRKDSRERDLAKLYEILETARNPSRLLMAKLDEMEDGQFVTNFKRDENIDRLCEQYKLNEAARCRLVELRVRRKSTQEEDHARLQGHLQLCSDPSYTAVSLVKKVTQGRLSEVPDLTAAEALLQHLDQTAARKLRDVVEKRATTEDLTAVLAQIKQVFDVAFSPSVTFMKVVDTYLAGGLLDANAIEVIRLESKQQARAVERQKKAQKKKEKLEKKQKKAKKSSSSSGSSSDSSSSESSGKKKKKKAKKVKKKGKTKKSKKDKKGK</sequence>
<evidence type="ECO:0000313" key="3">
    <source>
        <dbReference type="EMBL" id="CAL4786448.1"/>
    </source>
</evidence>
<dbReference type="EMBL" id="CAMXCT010002589">
    <property type="protein sequence ID" value="CAI3999136.1"/>
    <property type="molecule type" value="Genomic_DNA"/>
</dbReference>
<evidence type="ECO:0000313" key="4">
    <source>
        <dbReference type="Proteomes" id="UP001152797"/>
    </source>
</evidence>
<dbReference type="EMBL" id="CAMXCT030002589">
    <property type="protein sequence ID" value="CAL4786448.1"/>
    <property type="molecule type" value="Genomic_DNA"/>
</dbReference>
<proteinExistence type="predicted"/>
<reference evidence="2" key="1">
    <citation type="submission" date="2022-10" db="EMBL/GenBank/DDBJ databases">
        <authorList>
            <person name="Chen Y."/>
            <person name="Dougan E. K."/>
            <person name="Chan C."/>
            <person name="Rhodes N."/>
            <person name="Thang M."/>
        </authorList>
    </citation>
    <scope>NUCLEOTIDE SEQUENCE</scope>
</reference>
<dbReference type="AlphaFoldDB" id="A0A9P1CXD8"/>
<feature type="compositionally biased region" description="Basic residues" evidence="1">
    <location>
        <begin position="312"/>
        <end position="337"/>
    </location>
</feature>
<reference evidence="3 4" key="2">
    <citation type="submission" date="2024-05" db="EMBL/GenBank/DDBJ databases">
        <authorList>
            <person name="Chen Y."/>
            <person name="Shah S."/>
            <person name="Dougan E. K."/>
            <person name="Thang M."/>
            <person name="Chan C."/>
        </authorList>
    </citation>
    <scope>NUCLEOTIDE SEQUENCE [LARGE SCALE GENOMIC DNA]</scope>
</reference>